<protein>
    <submittedName>
        <fullName evidence="2">Uncharacterized protein</fullName>
    </submittedName>
</protein>
<evidence type="ECO:0000313" key="2">
    <source>
        <dbReference type="EMBL" id="OWR45037.1"/>
    </source>
</evidence>
<sequence>MDFRVALLLCLCLAVLVTAIPLESQAREKRDVLETLKDTWNEGAKLLTSAGEAVYDLAHPTEKSILNKMADMTKVSR</sequence>
<keyword evidence="3" id="KW-1185">Reference proteome</keyword>
<keyword evidence="1" id="KW-0732">Signal</keyword>
<proteinExistence type="predicted"/>
<organism evidence="2 3">
    <name type="scientific">Danaus plexippus plexippus</name>
    <dbReference type="NCBI Taxonomy" id="278856"/>
    <lineage>
        <taxon>Eukaryota</taxon>
        <taxon>Metazoa</taxon>
        <taxon>Ecdysozoa</taxon>
        <taxon>Arthropoda</taxon>
        <taxon>Hexapoda</taxon>
        <taxon>Insecta</taxon>
        <taxon>Pterygota</taxon>
        <taxon>Neoptera</taxon>
        <taxon>Endopterygota</taxon>
        <taxon>Lepidoptera</taxon>
        <taxon>Glossata</taxon>
        <taxon>Ditrysia</taxon>
        <taxon>Papilionoidea</taxon>
        <taxon>Nymphalidae</taxon>
        <taxon>Danainae</taxon>
        <taxon>Danaini</taxon>
        <taxon>Danaina</taxon>
        <taxon>Danaus</taxon>
        <taxon>Danaus</taxon>
    </lineage>
</organism>
<accession>A0A212EUA1</accession>
<dbReference type="Proteomes" id="UP000007151">
    <property type="component" value="Unassembled WGS sequence"/>
</dbReference>
<feature type="chain" id="PRO_5012442663" evidence="1">
    <location>
        <begin position="20"/>
        <end position="77"/>
    </location>
</feature>
<dbReference type="InParanoid" id="A0A212EUA1"/>
<dbReference type="eggNOG" id="ENOG502T7UK">
    <property type="taxonomic scope" value="Eukaryota"/>
</dbReference>
<dbReference type="EMBL" id="AGBW02012454">
    <property type="protein sequence ID" value="OWR45037.1"/>
    <property type="molecule type" value="Genomic_DNA"/>
</dbReference>
<comment type="caution">
    <text evidence="2">The sequence shown here is derived from an EMBL/GenBank/DDBJ whole genome shotgun (WGS) entry which is preliminary data.</text>
</comment>
<evidence type="ECO:0000256" key="1">
    <source>
        <dbReference type="SAM" id="SignalP"/>
    </source>
</evidence>
<dbReference type="AlphaFoldDB" id="A0A212EUA1"/>
<reference evidence="2 3" key="1">
    <citation type="journal article" date="2011" name="Cell">
        <title>The monarch butterfly genome yields insights into long-distance migration.</title>
        <authorList>
            <person name="Zhan S."/>
            <person name="Merlin C."/>
            <person name="Boore J.L."/>
            <person name="Reppert S.M."/>
        </authorList>
    </citation>
    <scope>NUCLEOTIDE SEQUENCE [LARGE SCALE GENOMIC DNA]</scope>
    <source>
        <strain evidence="2">F-2</strain>
    </source>
</reference>
<name>A0A212EUA1_DANPL</name>
<feature type="signal peptide" evidence="1">
    <location>
        <begin position="1"/>
        <end position="19"/>
    </location>
</feature>
<gene>
    <name evidence="2" type="ORF">KGM_210413</name>
</gene>
<evidence type="ECO:0000313" key="3">
    <source>
        <dbReference type="Proteomes" id="UP000007151"/>
    </source>
</evidence>
<dbReference type="KEGG" id="dpl:KGM_210413"/>